<dbReference type="AlphaFoldDB" id="A0A9R0IXM8"/>
<evidence type="ECO:0000313" key="4">
    <source>
        <dbReference type="RefSeq" id="XP_021857467.2"/>
    </source>
</evidence>
<proteinExistence type="predicted"/>
<organism evidence="3 4">
    <name type="scientific">Spinacia oleracea</name>
    <name type="common">Spinach</name>
    <dbReference type="NCBI Taxonomy" id="3562"/>
    <lineage>
        <taxon>Eukaryota</taxon>
        <taxon>Viridiplantae</taxon>
        <taxon>Streptophyta</taxon>
        <taxon>Embryophyta</taxon>
        <taxon>Tracheophyta</taxon>
        <taxon>Spermatophyta</taxon>
        <taxon>Magnoliopsida</taxon>
        <taxon>eudicotyledons</taxon>
        <taxon>Gunneridae</taxon>
        <taxon>Pentapetalae</taxon>
        <taxon>Caryophyllales</taxon>
        <taxon>Chenopodiaceae</taxon>
        <taxon>Chenopodioideae</taxon>
        <taxon>Anserineae</taxon>
        <taxon>Spinacia</taxon>
    </lineage>
</organism>
<feature type="coiled-coil region" evidence="1">
    <location>
        <begin position="66"/>
        <end position="93"/>
    </location>
</feature>
<dbReference type="GeneID" id="110796701"/>
<name>A0A9R0IXM8_SPIOL</name>
<feature type="compositionally biased region" description="Polar residues" evidence="2">
    <location>
        <begin position="98"/>
        <end position="110"/>
    </location>
</feature>
<dbReference type="Proteomes" id="UP000813463">
    <property type="component" value="Chromosome 4"/>
</dbReference>
<accession>A0A9R0IXM8</accession>
<feature type="compositionally biased region" description="Basic and acidic residues" evidence="2">
    <location>
        <begin position="112"/>
        <end position="129"/>
    </location>
</feature>
<feature type="compositionally biased region" description="Polar residues" evidence="2">
    <location>
        <begin position="135"/>
        <end position="145"/>
    </location>
</feature>
<evidence type="ECO:0000256" key="1">
    <source>
        <dbReference type="SAM" id="Coils"/>
    </source>
</evidence>
<dbReference type="RefSeq" id="XP_021857467.2">
    <property type="nucleotide sequence ID" value="XM_022001775.2"/>
</dbReference>
<feature type="region of interest" description="Disordered" evidence="2">
    <location>
        <begin position="97"/>
        <end position="145"/>
    </location>
</feature>
<feature type="region of interest" description="Disordered" evidence="2">
    <location>
        <begin position="441"/>
        <end position="461"/>
    </location>
</feature>
<reference evidence="4" key="2">
    <citation type="submission" date="2025-08" db="UniProtKB">
        <authorList>
            <consortium name="RefSeq"/>
        </authorList>
    </citation>
    <scope>IDENTIFICATION</scope>
    <source>
        <tissue evidence="4">Leaf</tissue>
    </source>
</reference>
<keyword evidence="3" id="KW-1185">Reference proteome</keyword>
<sequence>MYLQPNNHMLTFLAIRTFFLFIISGLRLMNLRLLHLTCLNGFVTRHLKHPVPFRRYEPLQEAIMTIEEANLSEEILEETLASVQKRKNELTANHNEDALSQLSDSMNGAENRSPKSSEEVQQAEPEHQPNENSDENQQQSPTAKGIQVTLTNQSSPSINLLLEVASPLPQQAGASFTSLLTAESAAETLHPLRETVFSQSPEQNNSSLSLQQSQFDSSRDGVLNSYSYSNGNLTGINQYPEYNGISTNGYNYPVASLISPNLQLHSFPASFQVPHHPMQFPIQAPNYYQVYQQVPLGSSGNVSLFSTPQWSNQRTLQQNLTPFVQQNPQWCNQITLQQNPIPFGQNSMQRGNFLNLLSSVSGQNNMYTDSRPPNLQMNHQSMGNQNNMEPSLTLNLHGSFANNYLQAHIEVERPASSSSSCRKRKLPWGEDTSLRLSSYQNEITASSSGSAIPPAPSPRLRHPRYGLYNPAYEQMSLPIDPYIRIFQELLENDNCRRQQGNQ</sequence>
<reference evidence="3" key="1">
    <citation type="journal article" date="2021" name="Nat. Commun.">
        <title>Genomic analyses provide insights into spinach domestication and the genetic basis of agronomic traits.</title>
        <authorList>
            <person name="Cai X."/>
            <person name="Sun X."/>
            <person name="Xu C."/>
            <person name="Sun H."/>
            <person name="Wang X."/>
            <person name="Ge C."/>
            <person name="Zhang Z."/>
            <person name="Wang Q."/>
            <person name="Fei Z."/>
            <person name="Jiao C."/>
            <person name="Wang Q."/>
        </authorList>
    </citation>
    <scope>NUCLEOTIDE SEQUENCE [LARGE SCALE GENOMIC DNA]</scope>
    <source>
        <strain evidence="3">cv. Varoflay</strain>
    </source>
</reference>
<gene>
    <name evidence="4" type="primary">LOC110796701</name>
</gene>
<dbReference type="KEGG" id="soe:110796701"/>
<protein>
    <submittedName>
        <fullName evidence="4">Uncharacterized protein isoform X1</fullName>
    </submittedName>
</protein>
<evidence type="ECO:0000313" key="3">
    <source>
        <dbReference type="Proteomes" id="UP000813463"/>
    </source>
</evidence>
<keyword evidence="1" id="KW-0175">Coiled coil</keyword>
<evidence type="ECO:0000256" key="2">
    <source>
        <dbReference type="SAM" id="MobiDB-lite"/>
    </source>
</evidence>